<dbReference type="OrthoDB" id="10011777at2759"/>
<name>A0A2J5I945_9EURO</name>
<dbReference type="SUPFAM" id="SSF54909">
    <property type="entry name" value="Dimeric alpha+beta barrel"/>
    <property type="match status" value="1"/>
</dbReference>
<dbReference type="AlphaFoldDB" id="A0A2J5I945"/>
<evidence type="ECO:0000313" key="2">
    <source>
        <dbReference type="EMBL" id="PLN86428.1"/>
    </source>
</evidence>
<evidence type="ECO:0000313" key="3">
    <source>
        <dbReference type="Proteomes" id="UP000235023"/>
    </source>
</evidence>
<reference evidence="3" key="1">
    <citation type="submission" date="2017-12" db="EMBL/GenBank/DDBJ databases">
        <authorList>
            <consortium name="DOE Joint Genome Institute"/>
            <person name="Mondo S.J."/>
            <person name="Kjaerbolling I."/>
            <person name="Vesth T.C."/>
            <person name="Frisvad J.C."/>
            <person name="Nybo J.L."/>
            <person name="Theobald S."/>
            <person name="Kuo A."/>
            <person name="Bowyer P."/>
            <person name="Matsuda Y."/>
            <person name="Lyhne E.K."/>
            <person name="Kogle M.E."/>
            <person name="Clum A."/>
            <person name="Lipzen A."/>
            <person name="Salamov A."/>
            <person name="Ngan C.Y."/>
            <person name="Daum C."/>
            <person name="Chiniquy J."/>
            <person name="Barry K."/>
            <person name="LaButti K."/>
            <person name="Haridas S."/>
            <person name="Simmons B.A."/>
            <person name="Magnuson J.K."/>
            <person name="Mortensen U.H."/>
            <person name="Larsen T.O."/>
            <person name="Grigoriev I.V."/>
            <person name="Baker S.E."/>
            <person name="Andersen M.R."/>
            <person name="Nordberg H.P."/>
            <person name="Cantor M.N."/>
            <person name="Hua S.X."/>
        </authorList>
    </citation>
    <scope>NUCLEOTIDE SEQUENCE [LARGE SCALE GENOMIC DNA]</scope>
    <source>
        <strain evidence="3">IBT 19404</strain>
    </source>
</reference>
<accession>A0A2J5I945</accession>
<proteinExistence type="predicted"/>
<protein>
    <recommendedName>
        <fullName evidence="1">ABM domain-containing protein</fullName>
    </recommendedName>
</protein>
<feature type="domain" description="ABM" evidence="1">
    <location>
        <begin position="4"/>
        <end position="96"/>
    </location>
</feature>
<organism evidence="2 3">
    <name type="scientific">Aspergillus taichungensis</name>
    <dbReference type="NCBI Taxonomy" id="482145"/>
    <lineage>
        <taxon>Eukaryota</taxon>
        <taxon>Fungi</taxon>
        <taxon>Dikarya</taxon>
        <taxon>Ascomycota</taxon>
        <taxon>Pezizomycotina</taxon>
        <taxon>Eurotiomycetes</taxon>
        <taxon>Eurotiomycetidae</taxon>
        <taxon>Eurotiales</taxon>
        <taxon>Aspergillaceae</taxon>
        <taxon>Aspergillus</taxon>
        <taxon>Aspergillus subgen. Circumdati</taxon>
    </lineage>
</organism>
<gene>
    <name evidence="2" type="ORF">BDW42DRAFT_190018</name>
</gene>
<dbReference type="Proteomes" id="UP000235023">
    <property type="component" value="Unassembled WGS sequence"/>
</dbReference>
<dbReference type="Pfam" id="PF03992">
    <property type="entry name" value="ABM"/>
    <property type="match status" value="1"/>
</dbReference>
<dbReference type="InterPro" id="IPR007138">
    <property type="entry name" value="ABM_dom"/>
</dbReference>
<dbReference type="InterPro" id="IPR011008">
    <property type="entry name" value="Dimeric_a/b-barrel"/>
</dbReference>
<sequence length="107" mass="12535">MTEIHIIATLRPVVGKEDQLRDILSRTAGNVTHKESDCLTFLLTETRDPREGLVFKVIERWTSQEALMRHHDRDWLQAMYRAFEDEQLLVEPEHIEYLSLISGFAAR</sequence>
<dbReference type="EMBL" id="KZ559498">
    <property type="protein sequence ID" value="PLN86428.1"/>
    <property type="molecule type" value="Genomic_DNA"/>
</dbReference>
<dbReference type="Gene3D" id="3.30.70.100">
    <property type="match status" value="1"/>
</dbReference>
<keyword evidence="3" id="KW-1185">Reference proteome</keyword>
<dbReference type="PROSITE" id="PS51725">
    <property type="entry name" value="ABM"/>
    <property type="match status" value="1"/>
</dbReference>
<evidence type="ECO:0000259" key="1">
    <source>
        <dbReference type="PROSITE" id="PS51725"/>
    </source>
</evidence>